<feature type="domain" description="Glycosyltransferase 2-like" evidence="1">
    <location>
        <begin position="29"/>
        <end position="129"/>
    </location>
</feature>
<organism evidence="2 3">
    <name type="scientific">Hamadaea flava</name>
    <dbReference type="NCBI Taxonomy" id="1742688"/>
    <lineage>
        <taxon>Bacteria</taxon>
        <taxon>Bacillati</taxon>
        <taxon>Actinomycetota</taxon>
        <taxon>Actinomycetes</taxon>
        <taxon>Micromonosporales</taxon>
        <taxon>Micromonosporaceae</taxon>
        <taxon>Hamadaea</taxon>
    </lineage>
</organism>
<dbReference type="Gene3D" id="3.90.550.10">
    <property type="entry name" value="Spore Coat Polysaccharide Biosynthesis Protein SpsA, Chain A"/>
    <property type="match status" value="1"/>
</dbReference>
<dbReference type="SUPFAM" id="SSF53448">
    <property type="entry name" value="Nucleotide-diphospho-sugar transferases"/>
    <property type="match status" value="1"/>
</dbReference>
<dbReference type="Pfam" id="PF00535">
    <property type="entry name" value="Glycos_transf_2"/>
    <property type="match status" value="1"/>
</dbReference>
<name>A0ABV8LN13_9ACTN</name>
<dbReference type="Proteomes" id="UP001595816">
    <property type="component" value="Unassembled WGS sequence"/>
</dbReference>
<dbReference type="EMBL" id="JBHSAY010000009">
    <property type="protein sequence ID" value="MFC4132169.1"/>
    <property type="molecule type" value="Genomic_DNA"/>
</dbReference>
<dbReference type="InterPro" id="IPR001173">
    <property type="entry name" value="Glyco_trans_2-like"/>
</dbReference>
<dbReference type="PANTHER" id="PTHR43630:SF2">
    <property type="entry name" value="GLYCOSYLTRANSFERASE"/>
    <property type="match status" value="1"/>
</dbReference>
<reference evidence="3" key="1">
    <citation type="journal article" date="2019" name="Int. J. Syst. Evol. Microbiol.">
        <title>The Global Catalogue of Microorganisms (GCM) 10K type strain sequencing project: providing services to taxonomists for standard genome sequencing and annotation.</title>
        <authorList>
            <consortium name="The Broad Institute Genomics Platform"/>
            <consortium name="The Broad Institute Genome Sequencing Center for Infectious Disease"/>
            <person name="Wu L."/>
            <person name="Ma J."/>
        </authorList>
    </citation>
    <scope>NUCLEOTIDE SEQUENCE [LARGE SCALE GENOMIC DNA]</scope>
    <source>
        <strain evidence="3">CGMCC 4.7289</strain>
    </source>
</reference>
<dbReference type="EC" id="2.4.-.-" evidence="2"/>
<proteinExistence type="predicted"/>
<keyword evidence="2" id="KW-0808">Transferase</keyword>
<dbReference type="GO" id="GO:0016757">
    <property type="term" value="F:glycosyltransferase activity"/>
    <property type="evidence" value="ECO:0007669"/>
    <property type="project" value="UniProtKB-KW"/>
</dbReference>
<gene>
    <name evidence="2" type="ORF">ACFOZ4_16280</name>
</gene>
<evidence type="ECO:0000259" key="1">
    <source>
        <dbReference type="Pfam" id="PF00535"/>
    </source>
</evidence>
<protein>
    <submittedName>
        <fullName evidence="2">Glycosyltransferase</fullName>
        <ecNumber evidence="2">2.4.-.-</ecNumber>
    </submittedName>
</protein>
<evidence type="ECO:0000313" key="2">
    <source>
        <dbReference type="EMBL" id="MFC4132169.1"/>
    </source>
</evidence>
<evidence type="ECO:0000313" key="3">
    <source>
        <dbReference type="Proteomes" id="UP001595816"/>
    </source>
</evidence>
<accession>A0ABV8LN13</accession>
<dbReference type="InterPro" id="IPR029044">
    <property type="entry name" value="Nucleotide-diphossugar_trans"/>
</dbReference>
<dbReference type="PANTHER" id="PTHR43630">
    <property type="entry name" value="POLY-BETA-1,6-N-ACETYL-D-GLUCOSAMINE SYNTHASE"/>
    <property type="match status" value="1"/>
</dbReference>
<keyword evidence="2" id="KW-0328">Glycosyltransferase</keyword>
<comment type="caution">
    <text evidence="2">The sequence shown here is derived from an EMBL/GenBank/DDBJ whole genome shotgun (WGS) entry which is preliminary data.</text>
</comment>
<keyword evidence="3" id="KW-1185">Reference proteome</keyword>
<dbReference type="RefSeq" id="WP_253753753.1">
    <property type="nucleotide sequence ID" value="NZ_JAMZDZ010000001.1"/>
</dbReference>
<sequence length="394" mass="43923">MDDIAGLLEIYQPIPDGAPAGSDELWPVTIVVLTLNEERAIARCLDSALATSVDRVLVVDTGSTDATVQIVAGYTDQRVEMLQIAWADSFAQARNAALDAVGEGWAMFLDADEWIDSDCTDVLRDRLRAFESVAGITWCALTPVIREDGRDAEYREIARIVPADHLRFRGEVHEYPYIPADADAVPGLIGIDLVLWHDGYSSEVVVAKDKIQRNVALLESARRREPDNPRWLFFQLRDALPMLHFTDVMTLVEAFDSAKQQYPGDRQAPEFYRSLALSRACGRLAQLGEWTTALGLCFDLDRLTAGEHPDAAYFRGLHELNKVQQPAPDTLGRLVRLRKDPAAVTLSGLDKQGRPLDALIAAYLFRLKGRDAANAYLSLCEPWTDEFFDMSTLR</sequence>